<dbReference type="AlphaFoldDB" id="A0A348AFV5"/>
<dbReference type="OrthoDB" id="1683292at2"/>
<dbReference type="Proteomes" id="UP000276437">
    <property type="component" value="Chromosome"/>
</dbReference>
<evidence type="ECO:0000313" key="1">
    <source>
        <dbReference type="EMBL" id="BBB89953.1"/>
    </source>
</evidence>
<accession>A0A348AFV5</accession>
<organism evidence="1 2">
    <name type="scientific">Methylomusa anaerophila</name>
    <dbReference type="NCBI Taxonomy" id="1930071"/>
    <lineage>
        <taxon>Bacteria</taxon>
        <taxon>Bacillati</taxon>
        <taxon>Bacillota</taxon>
        <taxon>Negativicutes</taxon>
        <taxon>Selenomonadales</taxon>
        <taxon>Sporomusaceae</taxon>
        <taxon>Methylomusa</taxon>
    </lineage>
</organism>
<dbReference type="KEGG" id="mana:MAMMFC1_00593"/>
<keyword evidence="2" id="KW-1185">Reference proteome</keyword>
<proteinExistence type="predicted"/>
<evidence type="ECO:0000313" key="2">
    <source>
        <dbReference type="Proteomes" id="UP000276437"/>
    </source>
</evidence>
<sequence length="105" mass="11738">MNDNAIIDFYGSLGFEEAEIEDELTALAMDFDAEGSYALITDEEGLTPVSLKSAVVFAYYTPAGSFQWSVTFKNSQIFKDVWSKATSPGEKLTVIQKYRETDEKD</sequence>
<reference evidence="1 2" key="1">
    <citation type="journal article" date="2018" name="Int. J. Syst. Evol. Microbiol.">
        <title>Methylomusa anaerophila gen. nov., sp. nov., an anaerobic methanol-utilizing bacterium isolated from a microbial fuel cell.</title>
        <authorList>
            <person name="Amano N."/>
            <person name="Yamamuro A."/>
            <person name="Miyahara M."/>
            <person name="Kouzuma A."/>
            <person name="Abe T."/>
            <person name="Watanabe K."/>
        </authorList>
    </citation>
    <scope>NUCLEOTIDE SEQUENCE [LARGE SCALE GENOMIC DNA]</scope>
    <source>
        <strain evidence="1 2">MMFC1</strain>
    </source>
</reference>
<dbReference type="RefSeq" id="WP_126306344.1">
    <property type="nucleotide sequence ID" value="NZ_AP018449.1"/>
</dbReference>
<protein>
    <submittedName>
        <fullName evidence="1">Uncharacterized protein</fullName>
    </submittedName>
</protein>
<name>A0A348AFV5_9FIRM</name>
<dbReference type="EMBL" id="AP018449">
    <property type="protein sequence ID" value="BBB89953.1"/>
    <property type="molecule type" value="Genomic_DNA"/>
</dbReference>
<gene>
    <name evidence="1" type="ORF">MAMMFC1_00593</name>
</gene>